<organism evidence="1 2">
    <name type="scientific">Corynebacterium aquatimens</name>
    <dbReference type="NCBI Taxonomy" id="1190508"/>
    <lineage>
        <taxon>Bacteria</taxon>
        <taxon>Bacillati</taxon>
        <taxon>Actinomycetota</taxon>
        <taxon>Actinomycetes</taxon>
        <taxon>Mycobacteriales</taxon>
        <taxon>Corynebacteriaceae</taxon>
        <taxon>Corynebacterium</taxon>
    </lineage>
</organism>
<sequence>MTLSSRQHITIGRSADFTIGASDPGMHRHLFHFWDSDGDWLVKNVGSLITARIVPAGNVRFLPLRLAPGDVLYVPAGRSTVGWSTKEADYAIKLTNATVIREPQVRAAFDRRATNEHFVPSAEQRMLLNALAAPLVEDPMAEAHIVVPSVDKLAVELGWTRKKTEQKMLRIVDALERAGVPEFQRSENRAPWRILLARFAFEQYGRG</sequence>
<evidence type="ECO:0000313" key="2">
    <source>
        <dbReference type="Proteomes" id="UP000658613"/>
    </source>
</evidence>
<name>A0A931GS29_9CORY</name>
<keyword evidence="2" id="KW-1185">Reference proteome</keyword>
<reference evidence="1" key="1">
    <citation type="submission" date="2020-11" db="EMBL/GenBank/DDBJ databases">
        <title>Sequencing the genomes of 1000 actinobacteria strains.</title>
        <authorList>
            <person name="Klenk H.-P."/>
        </authorList>
    </citation>
    <scope>NUCLEOTIDE SEQUENCE</scope>
    <source>
        <strain evidence="1">DSM 45632</strain>
    </source>
</reference>
<dbReference type="InterPro" id="IPR008984">
    <property type="entry name" value="SMAD_FHA_dom_sf"/>
</dbReference>
<dbReference type="SUPFAM" id="SSF49879">
    <property type="entry name" value="SMAD/FHA domain"/>
    <property type="match status" value="1"/>
</dbReference>
<protein>
    <submittedName>
        <fullName evidence="1">Uncharacterized protein</fullName>
    </submittedName>
</protein>
<gene>
    <name evidence="1" type="ORF">IW254_001577</name>
</gene>
<dbReference type="Proteomes" id="UP000658613">
    <property type="component" value="Unassembled WGS sequence"/>
</dbReference>
<accession>A0A931GS29</accession>
<dbReference type="AlphaFoldDB" id="A0A931GS29"/>
<proteinExistence type="predicted"/>
<comment type="caution">
    <text evidence="1">The sequence shown here is derived from an EMBL/GenBank/DDBJ whole genome shotgun (WGS) entry which is preliminary data.</text>
</comment>
<evidence type="ECO:0000313" key="1">
    <source>
        <dbReference type="EMBL" id="MBG6122608.1"/>
    </source>
</evidence>
<dbReference type="EMBL" id="JADOUE010000001">
    <property type="protein sequence ID" value="MBG6122608.1"/>
    <property type="molecule type" value="Genomic_DNA"/>
</dbReference>
<dbReference type="RefSeq" id="WP_290178462.1">
    <property type="nucleotide sequence ID" value="NZ_CP046980.1"/>
</dbReference>